<feature type="transmembrane region" description="Helical" evidence="2">
    <location>
        <begin position="20"/>
        <end position="38"/>
    </location>
</feature>
<evidence type="ECO:0000313" key="5">
    <source>
        <dbReference type="Proteomes" id="UP001321453"/>
    </source>
</evidence>
<keyword evidence="2" id="KW-0472">Membrane</keyword>
<name>A0ABT7S409_9CELL</name>
<evidence type="ECO:0000313" key="4">
    <source>
        <dbReference type="EMBL" id="MDM7830356.1"/>
    </source>
</evidence>
<feature type="domain" description="DUF4232" evidence="3">
    <location>
        <begin position="97"/>
        <end position="215"/>
    </location>
</feature>
<dbReference type="Pfam" id="PF14016">
    <property type="entry name" value="DUF4232"/>
    <property type="match status" value="1"/>
</dbReference>
<accession>A0ABT7S409</accession>
<comment type="caution">
    <text evidence="4">The sequence shown here is derived from an EMBL/GenBank/DDBJ whole genome shotgun (WGS) entry which is preliminary data.</text>
</comment>
<dbReference type="Proteomes" id="UP001321453">
    <property type="component" value="Unassembled WGS sequence"/>
</dbReference>
<sequence length="221" mass="22730">MSQGRPTGVTPPHVYRRRRLVVLGLPLLLVALVVWLVGRGSAGEPAAAATPTVAATGKAPASERRAAPTKEKPTKQKPTRPTPTATTPTVAPNVPGCDSVDLDLSADAKSYSAGENPRLTMTVTNTGSAACLVDDGTAHAVLVITSGDDDVWSNQHCAAAGSRSHPLLLSAGKSATTDVTWKRVRSSEACAASPAAAKTGTYAVTYSLDGENAAPVVLRLR</sequence>
<feature type="region of interest" description="Disordered" evidence="1">
    <location>
        <begin position="44"/>
        <end position="96"/>
    </location>
</feature>
<evidence type="ECO:0000256" key="1">
    <source>
        <dbReference type="SAM" id="MobiDB-lite"/>
    </source>
</evidence>
<feature type="compositionally biased region" description="Low complexity" evidence="1">
    <location>
        <begin position="82"/>
        <end position="92"/>
    </location>
</feature>
<feature type="compositionally biased region" description="Low complexity" evidence="1">
    <location>
        <begin position="44"/>
        <end position="60"/>
    </location>
</feature>
<protein>
    <submittedName>
        <fullName evidence="4">DUF4232 domain-containing protein</fullName>
    </submittedName>
</protein>
<feature type="compositionally biased region" description="Basic and acidic residues" evidence="1">
    <location>
        <begin position="61"/>
        <end position="74"/>
    </location>
</feature>
<keyword evidence="2" id="KW-1133">Transmembrane helix</keyword>
<proteinExistence type="predicted"/>
<evidence type="ECO:0000256" key="2">
    <source>
        <dbReference type="SAM" id="Phobius"/>
    </source>
</evidence>
<gene>
    <name evidence="4" type="ORF">QRT05_03345</name>
</gene>
<dbReference type="RefSeq" id="WP_289445249.1">
    <property type="nucleotide sequence ID" value="NZ_JAUCGR010000001.1"/>
</dbReference>
<organism evidence="4 5">
    <name type="scientific">Cellulomonas edaphi</name>
    <dbReference type="NCBI Taxonomy" id="3053468"/>
    <lineage>
        <taxon>Bacteria</taxon>
        <taxon>Bacillati</taxon>
        <taxon>Actinomycetota</taxon>
        <taxon>Actinomycetes</taxon>
        <taxon>Micrococcales</taxon>
        <taxon>Cellulomonadaceae</taxon>
        <taxon>Cellulomonas</taxon>
    </lineage>
</organism>
<dbReference type="InterPro" id="IPR025326">
    <property type="entry name" value="DUF4232"/>
</dbReference>
<keyword evidence="5" id="KW-1185">Reference proteome</keyword>
<dbReference type="EMBL" id="JAUCGR010000001">
    <property type="protein sequence ID" value="MDM7830356.1"/>
    <property type="molecule type" value="Genomic_DNA"/>
</dbReference>
<keyword evidence="2" id="KW-0812">Transmembrane</keyword>
<evidence type="ECO:0000259" key="3">
    <source>
        <dbReference type="Pfam" id="PF14016"/>
    </source>
</evidence>
<reference evidence="4 5" key="1">
    <citation type="submission" date="2023-06" db="EMBL/GenBank/DDBJ databases">
        <title>Cellulomonas sp. MW9 Whole genome sequence.</title>
        <authorList>
            <person name="Park S."/>
        </authorList>
    </citation>
    <scope>NUCLEOTIDE SEQUENCE [LARGE SCALE GENOMIC DNA]</scope>
    <source>
        <strain evidence="4 5">MW9</strain>
    </source>
</reference>